<dbReference type="Proteomes" id="UP001493487">
    <property type="component" value="Unassembled WGS sequence"/>
</dbReference>
<comment type="caution">
    <text evidence="2">The sequence shown here is derived from an EMBL/GenBank/DDBJ whole genome shotgun (WGS) entry which is preliminary data.</text>
</comment>
<reference evidence="2 3" key="1">
    <citation type="journal article" date="2023" name="Genome Announc.">
        <title>Pan-Genome Analyses of the Genus Cohnella and Proposal of the Novel Species Cohnella silvisoli sp. nov., Isolated from Forest Soil.</title>
        <authorList>
            <person name="Wang C."/>
            <person name="Mao L."/>
            <person name="Bao G."/>
            <person name="Zhu H."/>
        </authorList>
    </citation>
    <scope>NUCLEOTIDE SEQUENCE [LARGE SCALE GENOMIC DNA]</scope>
    <source>
        <strain evidence="2 3">NL03-T5-1</strain>
    </source>
</reference>
<name>A0ABV1L2Y1_9BACL</name>
<organism evidence="2 3">
    <name type="scientific">Cohnella silvisoli</name>
    <dbReference type="NCBI Taxonomy" id="2873699"/>
    <lineage>
        <taxon>Bacteria</taxon>
        <taxon>Bacillati</taxon>
        <taxon>Bacillota</taxon>
        <taxon>Bacilli</taxon>
        <taxon>Bacillales</taxon>
        <taxon>Paenibacillaceae</taxon>
        <taxon>Cohnella</taxon>
    </lineage>
</organism>
<accession>A0ABV1L2Y1</accession>
<sequence length="143" mass="16869">MEVFVVGYSAIVLARKNNRGSNDVDIIPSRFSRVFSDHGLEVFDEHYFYLPTDYKARAKEVDREYRSLKVKYVNPHDIWFTKLRAFRSKDKVDMVQMIKEGVVDTEALDAMFVLWNSHWFNNDPELAKNYSEVRNYDSENGNT</sequence>
<gene>
    <name evidence="2" type="ORF">QJS35_29970</name>
</gene>
<feature type="domain" description="DUF6036" evidence="1">
    <location>
        <begin position="2"/>
        <end position="113"/>
    </location>
</feature>
<evidence type="ECO:0000259" key="1">
    <source>
        <dbReference type="Pfam" id="PF19502"/>
    </source>
</evidence>
<evidence type="ECO:0000313" key="3">
    <source>
        <dbReference type="Proteomes" id="UP001493487"/>
    </source>
</evidence>
<dbReference type="InterPro" id="IPR045792">
    <property type="entry name" value="DUF6036"/>
</dbReference>
<proteinExistence type="predicted"/>
<protein>
    <submittedName>
        <fullName evidence="2">DUF6036 family nucleotidyltransferase</fullName>
    </submittedName>
</protein>
<keyword evidence="3" id="KW-1185">Reference proteome</keyword>
<dbReference type="Pfam" id="PF19502">
    <property type="entry name" value="DUF6036"/>
    <property type="match status" value="1"/>
</dbReference>
<evidence type="ECO:0000313" key="2">
    <source>
        <dbReference type="EMBL" id="MEQ4486610.1"/>
    </source>
</evidence>
<dbReference type="RefSeq" id="WP_309244807.1">
    <property type="nucleotide sequence ID" value="NZ_JAIOAP010000021.1"/>
</dbReference>
<dbReference type="EMBL" id="JASKHM010000023">
    <property type="protein sequence ID" value="MEQ4486610.1"/>
    <property type="molecule type" value="Genomic_DNA"/>
</dbReference>